<dbReference type="InterPro" id="IPR011335">
    <property type="entry name" value="Restrct_endonuc-II-like"/>
</dbReference>
<evidence type="ECO:0008006" key="3">
    <source>
        <dbReference type="Google" id="ProtNLM"/>
    </source>
</evidence>
<proteinExistence type="predicted"/>
<dbReference type="Proteomes" id="UP000199039">
    <property type="component" value="Unassembled WGS sequence"/>
</dbReference>
<dbReference type="RefSeq" id="WP_093183006.1">
    <property type="nucleotide sequence ID" value="NZ_FMYH01000003.1"/>
</dbReference>
<protein>
    <recommendedName>
        <fullName evidence="3">DUF559 domain-containing protein</fullName>
    </recommendedName>
</protein>
<accession>A0A1G6ND50</accession>
<dbReference type="SUPFAM" id="SSF52980">
    <property type="entry name" value="Restriction endonuclease-like"/>
    <property type="match status" value="1"/>
</dbReference>
<sequence length="297" mass="32832">MDTFTIQQGLALGLTRATMRSRRFTAPFHGVRVEGPCPTSVDARCHAALPLLPDDAAFSHVTALALLGVEVPWRLQSDPLVHVTTRRRETRPHRPEIAAHLCTQAALDIVQVGALPVTSPEQTWLQLAHYLPLADVVVLGDAMLRRVEPVTDLGRLESLMLHTHKMRGLTACRAALELMVAGTDSTMETRTRLVLVAAGLPCPEVNTPVYDDAGHFVALPDLQYHRLKIAIEYDGDVHRTDPAAWRRDIERCHGLEDAGWLIITATADDVLRHPERLVARVSAAVRRRSGEHVWAQG</sequence>
<dbReference type="AlphaFoldDB" id="A0A1G6ND50"/>
<dbReference type="EMBL" id="FMYH01000003">
    <property type="protein sequence ID" value="SDC65753.1"/>
    <property type="molecule type" value="Genomic_DNA"/>
</dbReference>
<name>A0A1G6ND50_9MICO</name>
<dbReference type="Gene3D" id="3.40.960.10">
    <property type="entry name" value="VSR Endonuclease"/>
    <property type="match status" value="1"/>
</dbReference>
<evidence type="ECO:0000313" key="1">
    <source>
        <dbReference type="EMBL" id="SDC65753.1"/>
    </source>
</evidence>
<organism evidence="1 2">
    <name type="scientific">Sanguibacter gelidistatuariae</name>
    <dbReference type="NCBI Taxonomy" id="1814289"/>
    <lineage>
        <taxon>Bacteria</taxon>
        <taxon>Bacillati</taxon>
        <taxon>Actinomycetota</taxon>
        <taxon>Actinomycetes</taxon>
        <taxon>Micrococcales</taxon>
        <taxon>Sanguibacteraceae</taxon>
        <taxon>Sanguibacter</taxon>
    </lineage>
</organism>
<evidence type="ECO:0000313" key="2">
    <source>
        <dbReference type="Proteomes" id="UP000199039"/>
    </source>
</evidence>
<dbReference type="OrthoDB" id="3173471at2"/>
<reference evidence="1 2" key="1">
    <citation type="submission" date="2016-09" db="EMBL/GenBank/DDBJ databases">
        <authorList>
            <person name="Capua I."/>
            <person name="De Benedictis P."/>
            <person name="Joannis T."/>
            <person name="Lombin L.H."/>
            <person name="Cattoli G."/>
        </authorList>
    </citation>
    <scope>NUCLEOTIDE SEQUENCE [LARGE SCALE GENOMIC DNA]</scope>
    <source>
        <strain evidence="1 2">ISLP-3</strain>
    </source>
</reference>
<gene>
    <name evidence="1" type="ORF">SAMN05216410_2116</name>
</gene>
<dbReference type="STRING" id="1814289.SAMN05216410_2116"/>
<keyword evidence="2" id="KW-1185">Reference proteome</keyword>